<name>R5TR49_MEDGN</name>
<protein>
    <submittedName>
        <fullName evidence="1">Uncharacterized protein</fullName>
    </submittedName>
</protein>
<organism evidence="1">
    <name type="scientific">Mediterraneibacter gnavus CAG:126</name>
    <dbReference type="NCBI Taxonomy" id="1263106"/>
    <lineage>
        <taxon>Bacteria</taxon>
        <taxon>Bacillati</taxon>
        <taxon>Bacillota</taxon>
        <taxon>Clostridia</taxon>
        <taxon>Lachnospirales</taxon>
        <taxon>Lachnospiraceae</taxon>
        <taxon>Mediterraneibacter</taxon>
    </lineage>
</organism>
<evidence type="ECO:0000313" key="1">
    <source>
        <dbReference type="EMBL" id="CCZ68268.1"/>
    </source>
</evidence>
<comment type="caution">
    <text evidence="1">The sequence shown here is derived from an EMBL/GenBank/DDBJ whole genome shotgun (WGS) entry which is preliminary data.</text>
</comment>
<dbReference type="EMBL" id="CBAL010000126">
    <property type="protein sequence ID" value="CCZ68268.1"/>
    <property type="molecule type" value="Genomic_DNA"/>
</dbReference>
<accession>R5TR49</accession>
<gene>
    <name evidence="1" type="ORF">BN481_01093</name>
</gene>
<reference evidence="1" key="1">
    <citation type="submission" date="2012-11" db="EMBL/GenBank/DDBJ databases">
        <title>Dependencies among metagenomic species, viruses, plasmids and units of genetic variation.</title>
        <authorList>
            <person name="Nielsen H.B."/>
            <person name="Almeida M."/>
            <person name="Juncker A.S."/>
            <person name="Rasmussen S."/>
            <person name="Li J."/>
            <person name="Sunagawa S."/>
            <person name="Plichta D."/>
            <person name="Gautier L."/>
            <person name="Le Chatelier E."/>
            <person name="Peletier E."/>
            <person name="Bonde I."/>
            <person name="Nielsen T."/>
            <person name="Manichanh C."/>
            <person name="Arumugam M."/>
            <person name="Batto J."/>
            <person name="Santos M.B.Q.D."/>
            <person name="Blom N."/>
            <person name="Borruel N."/>
            <person name="Burgdorf K.S."/>
            <person name="Boumezbeur F."/>
            <person name="Casellas F."/>
            <person name="Dore J."/>
            <person name="Guarner F."/>
            <person name="Hansen T."/>
            <person name="Hildebrand F."/>
            <person name="Kaas R.S."/>
            <person name="Kennedy S."/>
            <person name="Kristiansen K."/>
            <person name="Kultima J.R."/>
            <person name="Leonard P."/>
            <person name="Levenez F."/>
            <person name="Lund O."/>
            <person name="Moumen B."/>
            <person name="Le Paslier D."/>
            <person name="Pons N."/>
            <person name="Pedersen O."/>
            <person name="Prifti E."/>
            <person name="Qin J."/>
            <person name="Raes J."/>
            <person name="Tap J."/>
            <person name="Tims S."/>
            <person name="Ussery D.W."/>
            <person name="Yamada T."/>
            <person name="MetaHit consortium"/>
            <person name="Renault P."/>
            <person name="Sicheritz-Ponten T."/>
            <person name="Bork P."/>
            <person name="Wang J."/>
            <person name="Brunak S."/>
            <person name="Ehrlich S.D."/>
        </authorList>
    </citation>
    <scope>NUCLEOTIDE SEQUENCE [LARGE SCALE GENOMIC DNA]</scope>
</reference>
<sequence>MKSITREKEFSDMVFGLIEVKKTPEAFAEFLEEEMPEKELPHLKEAALNGYPLFFSGMQ</sequence>
<dbReference type="Proteomes" id="UP000018114">
    <property type="component" value="Unassembled WGS sequence"/>
</dbReference>
<proteinExistence type="predicted"/>
<dbReference type="AlphaFoldDB" id="R5TR49"/>